<organism evidence="1 2">
    <name type="scientific">Martelella mediterranea</name>
    <dbReference type="NCBI Taxonomy" id="293089"/>
    <lineage>
        <taxon>Bacteria</taxon>
        <taxon>Pseudomonadati</taxon>
        <taxon>Pseudomonadota</taxon>
        <taxon>Alphaproteobacteria</taxon>
        <taxon>Hyphomicrobiales</taxon>
        <taxon>Aurantimonadaceae</taxon>
        <taxon>Martelella</taxon>
    </lineage>
</organism>
<evidence type="ECO:0000313" key="1">
    <source>
        <dbReference type="EMBL" id="TCT27947.1"/>
    </source>
</evidence>
<dbReference type="EMBL" id="SMAR01000069">
    <property type="protein sequence ID" value="TCT27947.1"/>
    <property type="molecule type" value="Genomic_DNA"/>
</dbReference>
<dbReference type="AlphaFoldDB" id="A0A4V6P044"/>
<keyword evidence="2" id="KW-1185">Reference proteome</keyword>
<dbReference type="PANTHER" id="PTHR33803">
    <property type="entry name" value="IS1478 TRANSPOSASE"/>
    <property type="match status" value="1"/>
</dbReference>
<gene>
    <name evidence="1" type="ORF">EDC90_10691</name>
</gene>
<proteinExistence type="predicted"/>
<evidence type="ECO:0000313" key="2">
    <source>
        <dbReference type="Proteomes" id="UP000295097"/>
    </source>
</evidence>
<name>A0A4V6P044_9HYPH</name>
<dbReference type="Proteomes" id="UP000295097">
    <property type="component" value="Unassembled WGS sequence"/>
</dbReference>
<accession>A0A4V6P044</accession>
<protein>
    <submittedName>
        <fullName evidence="1">Uncharacterized protein</fullName>
    </submittedName>
</protein>
<sequence>MMLKVSVDAILGMGTDRPSSLERIMMDTTVQQKAIAYPTGGWLYLKALLLLVRHAKRFGIDFRQNHTRFAKATSVRVGRYVRQFRRMRRELKKLRDPSSL</sequence>
<dbReference type="OrthoDB" id="7169055at2"/>
<reference evidence="1 2" key="1">
    <citation type="submission" date="2019-03" db="EMBL/GenBank/DDBJ databases">
        <title>Freshwater and sediment microbial communities from various areas in North America, analyzing microbe dynamics in response to fracking.</title>
        <authorList>
            <person name="Lamendella R."/>
        </authorList>
    </citation>
    <scope>NUCLEOTIDE SEQUENCE [LARGE SCALE GENOMIC DNA]</scope>
    <source>
        <strain evidence="1 2">175.2</strain>
    </source>
</reference>
<dbReference type="PANTHER" id="PTHR33803:SF3">
    <property type="entry name" value="BLL1974 PROTEIN"/>
    <property type="match status" value="1"/>
</dbReference>
<comment type="caution">
    <text evidence="1">The sequence shown here is derived from an EMBL/GenBank/DDBJ whole genome shotgun (WGS) entry which is preliminary data.</text>
</comment>